<organism evidence="1">
    <name type="scientific">Xanthomonas euvesicatoria</name>
    <dbReference type="NCBI Taxonomy" id="456327"/>
    <lineage>
        <taxon>Bacteria</taxon>
        <taxon>Pseudomonadati</taxon>
        <taxon>Pseudomonadota</taxon>
        <taxon>Gammaproteobacteria</taxon>
        <taxon>Lysobacterales</taxon>
        <taxon>Lysobacteraceae</taxon>
        <taxon>Xanthomonas</taxon>
    </lineage>
</organism>
<gene>
    <name evidence="1" type="ORF">G3W62_12145</name>
</gene>
<protein>
    <submittedName>
        <fullName evidence="1">Uncharacterized protein</fullName>
    </submittedName>
</protein>
<proteinExistence type="predicted"/>
<sequence length="88" mass="9548">MTSTCIHPDTARDCALSPRPARMQAAGSLIDTRRRNGAVSIAGWLDENVCTRQRAPSCPLPAICFAIYPCPRLPPGLSPCWWGSPALR</sequence>
<comment type="caution">
    <text evidence="1">The sequence shown here is derived from an EMBL/GenBank/DDBJ whole genome shotgun (WGS) entry which is preliminary data.</text>
</comment>
<accession>A0A6B3KFX6</accession>
<name>A0A6B3KFX6_XANEU</name>
<reference evidence="1" key="1">
    <citation type="submission" date="2019-11" db="EMBL/GenBank/DDBJ databases">
        <title>Genome-resolved metagenomics to study the prevalence of co-infection and intraspecific heterogeneity among plant pathogen metapopulations.</title>
        <authorList>
            <person name="Newberry E."/>
            <person name="Bhandari R."/>
            <person name="Kemble J."/>
            <person name="Sikora E."/>
            <person name="Potnis N."/>
        </authorList>
    </citation>
    <scope>NUCLEOTIDE SEQUENCE</scope>
    <source>
        <strain evidence="1">Xe_Pep_Tuscaloosa_18b</strain>
    </source>
</reference>
<dbReference type="EMBL" id="JAAGYV010000077">
    <property type="protein sequence ID" value="NEK73524.1"/>
    <property type="molecule type" value="Genomic_DNA"/>
</dbReference>
<dbReference type="AlphaFoldDB" id="A0A6B3KFX6"/>
<evidence type="ECO:0000313" key="1">
    <source>
        <dbReference type="EMBL" id="NEK73524.1"/>
    </source>
</evidence>